<dbReference type="SUPFAM" id="SSF55729">
    <property type="entry name" value="Acyl-CoA N-acyltransferases (Nat)"/>
    <property type="match status" value="1"/>
</dbReference>
<reference evidence="10 11" key="1">
    <citation type="submission" date="2019-06" db="EMBL/GenBank/DDBJ databases">
        <title>Genome of new Rhodobacteraceae sp. SM1903.</title>
        <authorList>
            <person name="Ren X."/>
        </authorList>
    </citation>
    <scope>NUCLEOTIDE SEQUENCE [LARGE SCALE GENOMIC DNA]</scope>
    <source>
        <strain evidence="10 11">SM1903</strain>
    </source>
</reference>
<dbReference type="CDD" id="cd04301">
    <property type="entry name" value="NAT_SF"/>
    <property type="match status" value="1"/>
</dbReference>
<dbReference type="PROSITE" id="PS51186">
    <property type="entry name" value="GNAT"/>
    <property type="match status" value="1"/>
</dbReference>
<evidence type="ECO:0000256" key="3">
    <source>
        <dbReference type="ARBA" id="ARBA00012355"/>
    </source>
</evidence>
<comment type="caution">
    <text evidence="10">The sequence shown here is derived from an EMBL/GenBank/DDBJ whole genome shotgun (WGS) entry which is preliminary data.</text>
</comment>
<dbReference type="AlphaFoldDB" id="A0A5C5GGB4"/>
<dbReference type="GO" id="GO:0019491">
    <property type="term" value="P:ectoine biosynthetic process"/>
    <property type="evidence" value="ECO:0007669"/>
    <property type="project" value="UniProtKB-UniPathway"/>
</dbReference>
<dbReference type="EMBL" id="VFFF01000001">
    <property type="protein sequence ID" value="TNY33059.1"/>
    <property type="molecule type" value="Genomic_DNA"/>
</dbReference>
<keyword evidence="11" id="KW-1185">Reference proteome</keyword>
<comment type="pathway">
    <text evidence="1 8">Amine and polyamine biosynthesis; ectoine biosynthesis; L-ectoine from L-aspartate 4-semialdehyde: step 2/3.</text>
</comment>
<feature type="domain" description="N-acetyltransferase" evidence="9">
    <location>
        <begin position="15"/>
        <end position="163"/>
    </location>
</feature>
<evidence type="ECO:0000256" key="1">
    <source>
        <dbReference type="ARBA" id="ARBA00004978"/>
    </source>
</evidence>
<organism evidence="10 11">
    <name type="scientific">Pelagovum pacificum</name>
    <dbReference type="NCBI Taxonomy" id="2588711"/>
    <lineage>
        <taxon>Bacteria</taxon>
        <taxon>Pseudomonadati</taxon>
        <taxon>Pseudomonadota</taxon>
        <taxon>Alphaproteobacteria</taxon>
        <taxon>Rhodobacterales</taxon>
        <taxon>Paracoccaceae</taxon>
        <taxon>Pelagovum</taxon>
    </lineage>
</organism>
<accession>A0A5C5GGB4</accession>
<evidence type="ECO:0000256" key="6">
    <source>
        <dbReference type="ARBA" id="ARBA00023315"/>
    </source>
</evidence>
<proteinExistence type="inferred from homology"/>
<evidence type="ECO:0000259" key="9">
    <source>
        <dbReference type="PROSITE" id="PS51186"/>
    </source>
</evidence>
<dbReference type="UniPathway" id="UPA00067">
    <property type="reaction ID" value="UER00122"/>
</dbReference>
<dbReference type="GO" id="GO:0033816">
    <property type="term" value="F:diaminobutyrate acetyltransferase activity"/>
    <property type="evidence" value="ECO:0007669"/>
    <property type="project" value="UniProtKB-EC"/>
</dbReference>
<sequence>MVDTLERARTTKKTAVLRTPTKDDGSAVWELVAECKPLDENSMYMNLVQCDHFSETCVIAEMDGDVVGWISGHIPPSEPETLFVWQVAVSEKARGQGLGTKMLRAIVERDVSKDVKQVKTTITRDNDPSWSLFRRFARRFGTELVDEPHFIKSEHFNGQHDTEHMVTIDLGRGAGQGQAAA</sequence>
<name>A0A5C5GGB4_9RHOB</name>
<dbReference type="RefSeq" id="WP_140193742.1">
    <property type="nucleotide sequence ID" value="NZ_CP065915.1"/>
</dbReference>
<comment type="similarity">
    <text evidence="2 8">Belongs to the acetyltransferase family. EctA subfamily.</text>
</comment>
<dbReference type="PANTHER" id="PTHR43072:SF23">
    <property type="entry name" value="UPF0039 PROTEIN C11D3.02C"/>
    <property type="match status" value="1"/>
</dbReference>
<dbReference type="Pfam" id="PF00583">
    <property type="entry name" value="Acetyltransf_1"/>
    <property type="match status" value="1"/>
</dbReference>
<evidence type="ECO:0000256" key="7">
    <source>
        <dbReference type="ARBA" id="ARBA00048924"/>
    </source>
</evidence>
<keyword evidence="6 8" id="KW-0012">Acyltransferase</keyword>
<gene>
    <name evidence="8 10" type="primary">ectA</name>
    <name evidence="10" type="ORF">FHY64_07205</name>
</gene>
<evidence type="ECO:0000256" key="8">
    <source>
        <dbReference type="RuleBase" id="RU365045"/>
    </source>
</evidence>
<evidence type="ECO:0000313" key="10">
    <source>
        <dbReference type="EMBL" id="TNY33059.1"/>
    </source>
</evidence>
<protein>
    <recommendedName>
        <fullName evidence="4 8">L-2,4-diaminobutyric acid acetyltransferase</fullName>
        <shortName evidence="8">DABA acetyltransferase</shortName>
        <ecNumber evidence="3 8">2.3.1.178</ecNumber>
    </recommendedName>
</protein>
<dbReference type="Proteomes" id="UP000314011">
    <property type="component" value="Unassembled WGS sequence"/>
</dbReference>
<dbReference type="InterPro" id="IPR012772">
    <property type="entry name" value="Ectoine_EctA"/>
</dbReference>
<evidence type="ECO:0000313" key="11">
    <source>
        <dbReference type="Proteomes" id="UP000314011"/>
    </source>
</evidence>
<dbReference type="PANTHER" id="PTHR43072">
    <property type="entry name" value="N-ACETYLTRANSFERASE"/>
    <property type="match status" value="1"/>
</dbReference>
<dbReference type="InterPro" id="IPR000182">
    <property type="entry name" value="GNAT_dom"/>
</dbReference>
<comment type="catalytic activity">
    <reaction evidence="7 8">
        <text>L-2,4-diaminobutanoate + acetyl-CoA = (2S)-4-acetamido-2-aminobutanoate + CoA + H(+)</text>
        <dbReference type="Rhea" id="RHEA:16901"/>
        <dbReference type="ChEBI" id="CHEBI:15378"/>
        <dbReference type="ChEBI" id="CHEBI:57287"/>
        <dbReference type="ChEBI" id="CHEBI:57288"/>
        <dbReference type="ChEBI" id="CHEBI:58761"/>
        <dbReference type="ChEBI" id="CHEBI:58929"/>
        <dbReference type="EC" id="2.3.1.178"/>
    </reaction>
</comment>
<evidence type="ECO:0000256" key="2">
    <source>
        <dbReference type="ARBA" id="ARBA00010712"/>
    </source>
</evidence>
<evidence type="ECO:0000256" key="4">
    <source>
        <dbReference type="ARBA" id="ARBA00017935"/>
    </source>
</evidence>
<dbReference type="NCBIfam" id="TIGR02406">
    <property type="entry name" value="ectoine_EctA"/>
    <property type="match status" value="1"/>
</dbReference>
<dbReference type="OrthoDB" id="2436196at2"/>
<dbReference type="EC" id="2.3.1.178" evidence="3 8"/>
<evidence type="ECO:0000256" key="5">
    <source>
        <dbReference type="ARBA" id="ARBA00022679"/>
    </source>
</evidence>
<dbReference type="InterPro" id="IPR016181">
    <property type="entry name" value="Acyl_CoA_acyltransferase"/>
</dbReference>
<keyword evidence="5 8" id="KW-0808">Transferase</keyword>
<comment type="function">
    <text evidence="8">Catalyzes the acetylation of L-2,4-diaminobutyrate (DABA) to gamma-N-acetyl-alpha,gamma-diaminobutyric acid (ADABA) with acetyl coenzyme A.</text>
</comment>
<dbReference type="Gene3D" id="3.40.630.30">
    <property type="match status" value="1"/>
</dbReference>